<protein>
    <submittedName>
        <fullName evidence="6">Alpha-glucan water dikinase</fullName>
    </submittedName>
</protein>
<feature type="region of interest" description="Disordered" evidence="3">
    <location>
        <begin position="16"/>
        <end position="37"/>
    </location>
</feature>
<dbReference type="Proteomes" id="UP001190700">
    <property type="component" value="Unassembled WGS sequence"/>
</dbReference>
<evidence type="ECO:0000256" key="3">
    <source>
        <dbReference type="SAM" id="MobiDB-lite"/>
    </source>
</evidence>
<keyword evidence="2" id="KW-0119">Carbohydrate metabolism</keyword>
<feature type="compositionally biased region" description="Pro residues" evidence="3">
    <location>
        <begin position="413"/>
        <end position="441"/>
    </location>
</feature>
<evidence type="ECO:0000259" key="4">
    <source>
        <dbReference type="Pfam" id="PF23166"/>
    </source>
</evidence>
<dbReference type="InterPro" id="IPR055495">
    <property type="entry name" value="CWD_DUF7067"/>
</dbReference>
<evidence type="ECO:0000259" key="5">
    <source>
        <dbReference type="Pfam" id="PF23229"/>
    </source>
</evidence>
<feature type="domain" description="DUF7067" evidence="5">
    <location>
        <begin position="324"/>
        <end position="376"/>
    </location>
</feature>
<reference evidence="6 7" key="1">
    <citation type="journal article" date="2015" name="Genome Biol. Evol.">
        <title>Comparative Genomics of a Bacterivorous Green Alga Reveals Evolutionary Causalities and Consequences of Phago-Mixotrophic Mode of Nutrition.</title>
        <authorList>
            <person name="Burns J.A."/>
            <person name="Paasch A."/>
            <person name="Narechania A."/>
            <person name="Kim E."/>
        </authorList>
    </citation>
    <scope>NUCLEOTIDE SEQUENCE [LARGE SCALE GENOMIC DNA]</scope>
    <source>
        <strain evidence="6 7">PLY_AMNH</strain>
    </source>
</reference>
<evidence type="ECO:0000256" key="1">
    <source>
        <dbReference type="ARBA" id="ARBA00022723"/>
    </source>
</evidence>
<feature type="domain" description="Alpha-glucan water dikinase-like N-terminal Ig-like" evidence="4">
    <location>
        <begin position="83"/>
        <end position="201"/>
    </location>
</feature>
<keyword evidence="7" id="KW-1185">Reference proteome</keyword>
<evidence type="ECO:0000313" key="6">
    <source>
        <dbReference type="EMBL" id="KAK3236472.1"/>
    </source>
</evidence>
<dbReference type="EMBL" id="LGRX02035018">
    <property type="protein sequence ID" value="KAK3236472.1"/>
    <property type="molecule type" value="Genomic_DNA"/>
</dbReference>
<dbReference type="GO" id="GO:0046872">
    <property type="term" value="F:metal ion binding"/>
    <property type="evidence" value="ECO:0007669"/>
    <property type="project" value="UniProtKB-KW"/>
</dbReference>
<feature type="domain" description="DUF7067" evidence="5">
    <location>
        <begin position="224"/>
        <end position="275"/>
    </location>
</feature>
<evidence type="ECO:0000256" key="2">
    <source>
        <dbReference type="ARBA" id="ARBA00023277"/>
    </source>
</evidence>
<dbReference type="Pfam" id="PF23229">
    <property type="entry name" value="DUF7067"/>
    <property type="match status" value="2"/>
</dbReference>
<accession>A0AAE0BIU9</accession>
<name>A0AAE0BIU9_9CHLO</name>
<keyword evidence="1" id="KW-0479">Metal-binding</keyword>
<dbReference type="Pfam" id="PF23166">
    <property type="entry name" value="Ig_N_CWD1"/>
    <property type="match status" value="1"/>
</dbReference>
<sequence length="503" mass="55055">MNKVGAIRSSLPFGRLAPQHGASCQPSRKRHSTPSLHPRIVSWKVGTTGLAPIKLQKRTGLGRTGVQVCFARQSAPADAQRHSKYRLASGDILQVEVSRDKDFFLVSLSSTSQGKNILHWGLEYQFQDGWQFPPAEFQPQGTRNYNDRALQTPWIPAQGAGQTLLIRVPVKPNLMALNFVIKDESNGQWYDLNGTNWCVPLNLEPEEAVANVAPVSANNTIPTDLQGLWAYRLWEESGSPDRSQESANQEFEQSKVQLQRYVAAGYTIAELWESAKSTGVPFPPSVPRFDSNVVPFSSAAAGSAQAPVAPPQRALPSLPEDAPELCSLKAYLMWESAGRPDRSEEESEMEYQKGIRDLEAQLSAGLTLEEIEKQLRAPKPTTAPQPSSQSTLQPPAEPAHTAPAPAKSTLPIHKPPAPQVQAAPAPPPAPVPVAPPPPPQSKLPKLPDDAPELCALKAYLMWEDAGRPDRSEVRIPPPACCHLQRDLFSARTACLCRNRLLLR</sequence>
<proteinExistence type="predicted"/>
<dbReference type="AlphaFoldDB" id="A0AAE0BIU9"/>
<gene>
    <name evidence="6" type="ORF">CYMTET_53392</name>
</gene>
<feature type="compositionally biased region" description="Low complexity" evidence="3">
    <location>
        <begin position="377"/>
        <end position="406"/>
    </location>
</feature>
<dbReference type="InterPro" id="IPR056301">
    <property type="entry name" value="GWD-like_N_Ig"/>
</dbReference>
<feature type="region of interest" description="Disordered" evidence="3">
    <location>
        <begin position="376"/>
        <end position="448"/>
    </location>
</feature>
<organism evidence="6 7">
    <name type="scientific">Cymbomonas tetramitiformis</name>
    <dbReference type="NCBI Taxonomy" id="36881"/>
    <lineage>
        <taxon>Eukaryota</taxon>
        <taxon>Viridiplantae</taxon>
        <taxon>Chlorophyta</taxon>
        <taxon>Pyramimonadophyceae</taxon>
        <taxon>Pyramimonadales</taxon>
        <taxon>Pyramimonadaceae</taxon>
        <taxon>Cymbomonas</taxon>
    </lineage>
</organism>
<comment type="caution">
    <text evidence="6">The sequence shown here is derived from an EMBL/GenBank/DDBJ whole genome shotgun (WGS) entry which is preliminary data.</text>
</comment>
<evidence type="ECO:0000313" key="7">
    <source>
        <dbReference type="Proteomes" id="UP001190700"/>
    </source>
</evidence>
<dbReference type="PANTHER" id="PTHR46999">
    <property type="entry name" value="ALPHA-GLUCAN WATER DIKINASE 1, CHLOROPLASTIC-RELATED"/>
    <property type="match status" value="1"/>
</dbReference>